<dbReference type="OrthoDB" id="1351597at2"/>
<reference evidence="1" key="1">
    <citation type="submission" date="2021-03" db="EMBL/GenBank/DDBJ databases">
        <title>Genomic Encyclopedia of Type Strains, Phase IV (KMG-IV): sequencing the most valuable type-strain genomes for metagenomic binning, comparative biology and taxonomic classification.</title>
        <authorList>
            <person name="Goeker M."/>
        </authorList>
    </citation>
    <scope>NUCLEOTIDE SEQUENCE</scope>
    <source>
        <strain evidence="1">DSM 15523</strain>
        <strain evidence="2 4">DSM 16476</strain>
    </source>
</reference>
<name>A0A9X0YL45_9FLAO</name>
<protein>
    <submittedName>
        <fullName evidence="1">Uncharacterized protein</fullName>
    </submittedName>
</protein>
<dbReference type="Proteomes" id="UP001231587">
    <property type="component" value="Unassembled WGS sequence"/>
</dbReference>
<evidence type="ECO:0000313" key="3">
    <source>
        <dbReference type="Proteomes" id="UP001138672"/>
    </source>
</evidence>
<dbReference type="EMBL" id="JAGGJQ010000002">
    <property type="protein sequence ID" value="MBP1838868.1"/>
    <property type="molecule type" value="Genomic_DNA"/>
</dbReference>
<gene>
    <name evidence="1" type="ORF">J2Z56_000774</name>
    <name evidence="2" type="ORF">J2Z57_000067</name>
</gene>
<dbReference type="AlphaFoldDB" id="A0A9X0YL45"/>
<dbReference type="RefSeq" id="WP_057783767.1">
    <property type="nucleotide sequence ID" value="NZ_JAGGJQ010000002.1"/>
</dbReference>
<evidence type="ECO:0000313" key="4">
    <source>
        <dbReference type="Proteomes" id="UP001231587"/>
    </source>
</evidence>
<organism evidence="1 3">
    <name type="scientific">Formosa algae</name>
    <dbReference type="NCBI Taxonomy" id="225843"/>
    <lineage>
        <taxon>Bacteria</taxon>
        <taxon>Pseudomonadati</taxon>
        <taxon>Bacteroidota</taxon>
        <taxon>Flavobacteriia</taxon>
        <taxon>Flavobacteriales</taxon>
        <taxon>Flavobacteriaceae</taxon>
        <taxon>Formosa</taxon>
    </lineage>
</organism>
<comment type="caution">
    <text evidence="1">The sequence shown here is derived from an EMBL/GenBank/DDBJ whole genome shotgun (WGS) entry which is preliminary data.</text>
</comment>
<evidence type="ECO:0000313" key="2">
    <source>
        <dbReference type="EMBL" id="MDQ0333645.1"/>
    </source>
</evidence>
<proteinExistence type="predicted"/>
<keyword evidence="4" id="KW-1185">Reference proteome</keyword>
<evidence type="ECO:0000313" key="1">
    <source>
        <dbReference type="EMBL" id="MBP1838868.1"/>
    </source>
</evidence>
<dbReference type="EMBL" id="JAUSUU010000001">
    <property type="protein sequence ID" value="MDQ0333645.1"/>
    <property type="molecule type" value="Genomic_DNA"/>
</dbReference>
<dbReference type="Proteomes" id="UP001138672">
    <property type="component" value="Unassembled WGS sequence"/>
</dbReference>
<accession>A0A9X0YL45</accession>
<sequence>MKNLLQIIILIFSSTLFGQDYYEVDLSREKPNLKNVVLKTKTLRDSTGITDYISNIQIYDKNGISTLEFDLNKKGDTLEKITTSFPDKYSELQIHSYSNAKSDTAYYYYNKNNFEKKEIWKWGDNNETDTYEFFFDENNRLLKQEVYFGVEKSWDTLIYKNDRITTVLSYDDTFERQDSISYLYNKKNHLAKIFKFNLANELQETQTFKTNQKGQFKEIIKEFKTFEWSKDKRKHIIRMEYHLNGELKTKIVEEFINETLESKSELNFNEFGLLEKIKVENLTKGTTSEKKITLHNPV</sequence>